<dbReference type="InterPro" id="IPR006311">
    <property type="entry name" value="TAT_signal"/>
</dbReference>
<dbReference type="PROSITE" id="PS51318">
    <property type="entry name" value="TAT"/>
    <property type="match status" value="1"/>
</dbReference>
<protein>
    <submittedName>
        <fullName evidence="1">DUF1552 domain-containing protein</fullName>
    </submittedName>
</protein>
<accession>A0ABT7PNJ6</accession>
<name>A0ABT7PNJ6_9BACT</name>
<evidence type="ECO:0000313" key="1">
    <source>
        <dbReference type="EMBL" id="MDM4017903.1"/>
    </source>
</evidence>
<organism evidence="1 2">
    <name type="scientific">Roseiconus lacunae</name>
    <dbReference type="NCBI Taxonomy" id="2605694"/>
    <lineage>
        <taxon>Bacteria</taxon>
        <taxon>Pseudomonadati</taxon>
        <taxon>Planctomycetota</taxon>
        <taxon>Planctomycetia</taxon>
        <taxon>Pirellulales</taxon>
        <taxon>Pirellulaceae</taxon>
        <taxon>Roseiconus</taxon>
    </lineage>
</organism>
<reference evidence="1 2" key="1">
    <citation type="submission" date="2023-06" db="EMBL/GenBank/DDBJ databases">
        <title>Roseiconus lacunae JC819 isolated from Gulf of Mannar region, Tamil Nadu.</title>
        <authorList>
            <person name="Pk S."/>
            <person name="Ch S."/>
            <person name="Ch V.R."/>
        </authorList>
    </citation>
    <scope>NUCLEOTIDE SEQUENCE [LARGE SCALE GENOMIC DNA]</scope>
    <source>
        <strain evidence="1 2">JC819</strain>
    </source>
</reference>
<proteinExistence type="predicted"/>
<evidence type="ECO:0000313" key="2">
    <source>
        <dbReference type="Proteomes" id="UP001239462"/>
    </source>
</evidence>
<gene>
    <name evidence="1" type="ORF">QTN89_20820</name>
</gene>
<dbReference type="EMBL" id="JASZZN010000017">
    <property type="protein sequence ID" value="MDM4017903.1"/>
    <property type="molecule type" value="Genomic_DNA"/>
</dbReference>
<dbReference type="RefSeq" id="WP_289165485.1">
    <property type="nucleotide sequence ID" value="NZ_JASZZN010000017.1"/>
</dbReference>
<keyword evidence="2" id="KW-1185">Reference proteome</keyword>
<comment type="caution">
    <text evidence="1">The sequence shown here is derived from an EMBL/GenBank/DDBJ whole genome shotgun (WGS) entry which is preliminary data.</text>
</comment>
<dbReference type="Proteomes" id="UP001239462">
    <property type="component" value="Unassembled WGS sequence"/>
</dbReference>
<dbReference type="InterPro" id="IPR011447">
    <property type="entry name" value="DUF1552"/>
</dbReference>
<dbReference type="Pfam" id="PF07586">
    <property type="entry name" value="HXXSHH"/>
    <property type="match status" value="1"/>
</dbReference>
<sequence>MSLLKNPIQPKRLDRRTLLRGTGAVLGLPLLEAMTPMAHSAYASADSVKRPVRMACVFFPNGVIVPEWTPIVGESGDPRDWKCSPTLEPLSPMKDKINVFRNLTLDNGRGYKDGAGDHARCGATFLTAARPLKTSGIVRLGVSVDQVAASHLAGQTRLPSIELGLEGSRNAGSCDSGYSCAYSSNISWRSESQPMPKETIPRLAFERLFGSGDAHERREKNRVRRSILDVVRGDAKNLMKGLGKTDTRKMDEYFSGIREIEQRIEQSERDDAAALPDIEVPFGRVEAFREHARLMFDLMVIAFQTDSTRVATMMLDNAGGNRRYTEIGISDSHHGMSHHRNKEDLVGKLAKIDRYLVEQFAYFLQKLDSTSDAGGSLLDQSMVLYGSGISDGNRHRHEDLPIIMAGGASGQIETGRYIDAGEECPMANLFLSMLDIMGTPAESIGDSTGRLTI</sequence>